<name>A0ABY4BXQ0_9MICO</name>
<reference evidence="1 2" key="1">
    <citation type="submission" date="2022-03" db="EMBL/GenBank/DDBJ databases">
        <title>Mucilaginibacter sp. isolated from the gut of Protaetia brevitarsis seulensis larvae.</title>
        <authorList>
            <person name="Won M."/>
            <person name="Kim S.-J."/>
            <person name="Kwon S.-W."/>
        </authorList>
    </citation>
    <scope>NUCLEOTIDE SEQUENCE [LARGE SCALE GENOMIC DNA]</scope>
    <source>
        <strain evidence="1 2">CFWR-12</strain>
    </source>
</reference>
<sequence>MMTVDEARSAFEQYVREHPLPLQGTLHVDGWFEDADDFLPVWGAREFYVDGDPTYTRMDNLVVLIDKRSGAVRREDRFASFDKVKKMTRVASS</sequence>
<gene>
    <name evidence="1" type="ORF">MTO99_10610</name>
</gene>
<accession>A0ABY4BXQ0</accession>
<evidence type="ECO:0000313" key="2">
    <source>
        <dbReference type="Proteomes" id="UP000832097"/>
    </source>
</evidence>
<dbReference type="RefSeq" id="WP_243553579.1">
    <property type="nucleotide sequence ID" value="NZ_CP094528.1"/>
</dbReference>
<dbReference type="Proteomes" id="UP000832097">
    <property type="component" value="Chromosome"/>
</dbReference>
<keyword evidence="2" id="KW-1185">Reference proteome</keyword>
<proteinExistence type="predicted"/>
<organism evidence="1 2">
    <name type="scientific">Agromyces larvae</name>
    <dbReference type="NCBI Taxonomy" id="2929802"/>
    <lineage>
        <taxon>Bacteria</taxon>
        <taxon>Bacillati</taxon>
        <taxon>Actinomycetota</taxon>
        <taxon>Actinomycetes</taxon>
        <taxon>Micrococcales</taxon>
        <taxon>Microbacteriaceae</taxon>
        <taxon>Agromyces</taxon>
    </lineage>
</organism>
<protein>
    <recommendedName>
        <fullName evidence="3">SnoaL-like domain-containing protein</fullName>
    </recommendedName>
</protein>
<dbReference type="EMBL" id="CP094528">
    <property type="protein sequence ID" value="UOE42646.1"/>
    <property type="molecule type" value="Genomic_DNA"/>
</dbReference>
<evidence type="ECO:0000313" key="1">
    <source>
        <dbReference type="EMBL" id="UOE42646.1"/>
    </source>
</evidence>
<evidence type="ECO:0008006" key="3">
    <source>
        <dbReference type="Google" id="ProtNLM"/>
    </source>
</evidence>